<evidence type="ECO:0000256" key="1">
    <source>
        <dbReference type="ARBA" id="ARBA00022448"/>
    </source>
</evidence>
<evidence type="ECO:0000313" key="5">
    <source>
        <dbReference type="EMBL" id="WCG22477.1"/>
    </source>
</evidence>
<keyword evidence="3 5" id="KW-0067">ATP-binding</keyword>
<dbReference type="FunFam" id="3.40.50.300:FF:000421">
    <property type="entry name" value="Branched-chain amino acid ABC transporter ATP-binding protein"/>
    <property type="match status" value="1"/>
</dbReference>
<dbReference type="InterPro" id="IPR032823">
    <property type="entry name" value="BCA_ABC_TP_C"/>
</dbReference>
<name>A0AAF0BH33_9ENTE</name>
<accession>A0AAF0BH33</accession>
<evidence type="ECO:0000256" key="2">
    <source>
        <dbReference type="ARBA" id="ARBA00022741"/>
    </source>
</evidence>
<dbReference type="GO" id="GO:0015192">
    <property type="term" value="F:L-phenylalanine transmembrane transporter activity"/>
    <property type="evidence" value="ECO:0007669"/>
    <property type="project" value="TreeGrafter"/>
</dbReference>
<dbReference type="Proteomes" id="UP001179600">
    <property type="component" value="Chromosome"/>
</dbReference>
<sequence length="257" mass="28630">MTLLEVNQLTKHFGGLTAVSNVSLNVEEGELLGIIGPNGAGKTTLFNLITGVYPPSEGTITFQVDDQPSVISGLSPAKVSDKGIGRTFQNIRLFSQMTVLENVMAGFYAKNRAGFFESLLRLPSYYRKLRQHEADALELLSLFHLEEKANYKASQLSYGDQRRLEIVRALATKPRILFLDEPAAGMNPKETEALTELIYQIKTEFQLSVVLIEHDMSLVMRICERLYVLEYGQLIASGTPQEIQTNPRVIEAYLGGE</sequence>
<dbReference type="InterPro" id="IPR003439">
    <property type="entry name" value="ABC_transporter-like_ATP-bd"/>
</dbReference>
<dbReference type="EMBL" id="CP116507">
    <property type="protein sequence ID" value="WCG22477.1"/>
    <property type="molecule type" value="Genomic_DNA"/>
</dbReference>
<evidence type="ECO:0000259" key="4">
    <source>
        <dbReference type="PROSITE" id="PS50893"/>
    </source>
</evidence>
<keyword evidence="2" id="KW-0547">Nucleotide-binding</keyword>
<dbReference type="PANTHER" id="PTHR45772">
    <property type="entry name" value="CONSERVED COMPONENT OF ABC TRANSPORTER FOR NATURAL AMINO ACIDS-RELATED"/>
    <property type="match status" value="1"/>
</dbReference>
<dbReference type="PROSITE" id="PS50893">
    <property type="entry name" value="ABC_TRANSPORTER_2"/>
    <property type="match status" value="1"/>
</dbReference>
<proteinExistence type="predicted"/>
<protein>
    <submittedName>
        <fullName evidence="5">ABC transporter ATP-binding protein</fullName>
    </submittedName>
</protein>
<dbReference type="PANTHER" id="PTHR45772:SF7">
    <property type="entry name" value="AMINO ACID ABC TRANSPORTER ATP-BINDING PROTEIN"/>
    <property type="match status" value="1"/>
</dbReference>
<dbReference type="SUPFAM" id="SSF52540">
    <property type="entry name" value="P-loop containing nucleoside triphosphate hydrolases"/>
    <property type="match status" value="1"/>
</dbReference>
<dbReference type="InterPro" id="IPR003593">
    <property type="entry name" value="AAA+_ATPase"/>
</dbReference>
<evidence type="ECO:0000313" key="6">
    <source>
        <dbReference type="Proteomes" id="UP001179600"/>
    </source>
</evidence>
<dbReference type="CDD" id="cd03219">
    <property type="entry name" value="ABC_Mj1267_LivG_branched"/>
    <property type="match status" value="1"/>
</dbReference>
<dbReference type="Pfam" id="PF12399">
    <property type="entry name" value="BCA_ABC_TP_C"/>
    <property type="match status" value="1"/>
</dbReference>
<evidence type="ECO:0000256" key="3">
    <source>
        <dbReference type="ARBA" id="ARBA00022840"/>
    </source>
</evidence>
<dbReference type="GO" id="GO:0005304">
    <property type="term" value="F:L-valine transmembrane transporter activity"/>
    <property type="evidence" value="ECO:0007669"/>
    <property type="project" value="TreeGrafter"/>
</dbReference>
<dbReference type="GO" id="GO:0005886">
    <property type="term" value="C:plasma membrane"/>
    <property type="evidence" value="ECO:0007669"/>
    <property type="project" value="TreeGrafter"/>
</dbReference>
<organism evidence="5 6">
    <name type="scientific">Vagococcus lutrae</name>
    <dbReference type="NCBI Taxonomy" id="81947"/>
    <lineage>
        <taxon>Bacteria</taxon>
        <taxon>Bacillati</taxon>
        <taxon>Bacillota</taxon>
        <taxon>Bacilli</taxon>
        <taxon>Lactobacillales</taxon>
        <taxon>Enterococcaceae</taxon>
        <taxon>Vagococcus</taxon>
    </lineage>
</organism>
<feature type="domain" description="ABC transporter" evidence="4">
    <location>
        <begin position="4"/>
        <end position="256"/>
    </location>
</feature>
<dbReference type="SMART" id="SM00382">
    <property type="entry name" value="AAA"/>
    <property type="match status" value="1"/>
</dbReference>
<dbReference type="AlphaFoldDB" id="A0AAF0BH33"/>
<dbReference type="InterPro" id="IPR027417">
    <property type="entry name" value="P-loop_NTPase"/>
</dbReference>
<dbReference type="GO" id="GO:0016887">
    <property type="term" value="F:ATP hydrolysis activity"/>
    <property type="evidence" value="ECO:0007669"/>
    <property type="project" value="InterPro"/>
</dbReference>
<dbReference type="PROSITE" id="PS00211">
    <property type="entry name" value="ABC_TRANSPORTER_1"/>
    <property type="match status" value="1"/>
</dbReference>
<dbReference type="Pfam" id="PF00005">
    <property type="entry name" value="ABC_tran"/>
    <property type="match status" value="1"/>
</dbReference>
<dbReference type="Gene3D" id="3.40.50.300">
    <property type="entry name" value="P-loop containing nucleotide triphosphate hydrolases"/>
    <property type="match status" value="1"/>
</dbReference>
<dbReference type="InterPro" id="IPR051120">
    <property type="entry name" value="ABC_AA/LPS_Transport"/>
</dbReference>
<reference evidence="5" key="1">
    <citation type="submission" date="2023-01" db="EMBL/GenBank/DDBJ databases">
        <title>Oxazolidinone resistance genes in florfenicol resistant enterococci from beef cattle and veal calves at slaughter.</title>
        <authorList>
            <person name="Biggel M."/>
        </authorList>
    </citation>
    <scope>NUCLEOTIDE SEQUENCE</scope>
    <source>
        <strain evidence="5">K204-1</strain>
    </source>
</reference>
<dbReference type="GO" id="GO:1903806">
    <property type="term" value="P:L-isoleucine import across plasma membrane"/>
    <property type="evidence" value="ECO:0007669"/>
    <property type="project" value="TreeGrafter"/>
</dbReference>
<dbReference type="GO" id="GO:0042941">
    <property type="term" value="P:D-alanine transmembrane transport"/>
    <property type="evidence" value="ECO:0007669"/>
    <property type="project" value="TreeGrafter"/>
</dbReference>
<dbReference type="RefSeq" id="WP_202585718.1">
    <property type="nucleotide sequence ID" value="NZ_BKBT01000030.1"/>
</dbReference>
<dbReference type="InterPro" id="IPR017871">
    <property type="entry name" value="ABC_transporter-like_CS"/>
</dbReference>
<dbReference type="GO" id="GO:0015808">
    <property type="term" value="P:L-alanine transport"/>
    <property type="evidence" value="ECO:0007669"/>
    <property type="project" value="TreeGrafter"/>
</dbReference>
<keyword evidence="1" id="KW-0813">Transport</keyword>
<dbReference type="GO" id="GO:0005524">
    <property type="term" value="F:ATP binding"/>
    <property type="evidence" value="ECO:0007669"/>
    <property type="project" value="UniProtKB-KW"/>
</dbReference>
<gene>
    <name evidence="5" type="ORF">PML95_08785</name>
</gene>
<dbReference type="GO" id="GO:1903805">
    <property type="term" value="P:L-valine import across plasma membrane"/>
    <property type="evidence" value="ECO:0007669"/>
    <property type="project" value="TreeGrafter"/>
</dbReference>
<dbReference type="GO" id="GO:0015188">
    <property type="term" value="F:L-isoleucine transmembrane transporter activity"/>
    <property type="evidence" value="ECO:0007669"/>
    <property type="project" value="TreeGrafter"/>
</dbReference>